<proteinExistence type="predicted"/>
<evidence type="ECO:0000313" key="3">
    <source>
        <dbReference type="Proteomes" id="UP000001120"/>
    </source>
</evidence>
<dbReference type="AlphaFoldDB" id="A0A4Y6AAT6"/>
<accession>A0A4Y6AAT6</accession>
<evidence type="ECO:0000313" key="2">
    <source>
        <dbReference type="EMBL" id="QDE58062.1"/>
    </source>
</evidence>
<feature type="compositionally biased region" description="Basic and acidic residues" evidence="1">
    <location>
        <begin position="1"/>
        <end position="10"/>
    </location>
</feature>
<dbReference type="Proteomes" id="UP000001120">
    <property type="component" value="Chromosome"/>
</dbReference>
<organism evidence="2 3">
    <name type="scientific">Bacillus velezensis (strain DSM 23117 / BGSC 10A6 / LMG 26770 / FZB42)</name>
    <name type="common">Bacillus amyloliquefaciens subsp. plantarum</name>
    <dbReference type="NCBI Taxonomy" id="326423"/>
    <lineage>
        <taxon>Bacteria</taxon>
        <taxon>Bacillati</taxon>
        <taxon>Bacillota</taxon>
        <taxon>Bacilli</taxon>
        <taxon>Bacillales</taxon>
        <taxon>Bacillaceae</taxon>
        <taxon>Bacillus</taxon>
        <taxon>Bacillus amyloliquefaciens group</taxon>
    </lineage>
</organism>
<name>A0A4Y6AAT6_BACVZ</name>
<dbReference type="EMBL" id="CP000560">
    <property type="protein sequence ID" value="QDE58062.1"/>
    <property type="molecule type" value="Genomic_DNA"/>
</dbReference>
<protein>
    <submittedName>
        <fullName evidence="2">Uncharacterized protein</fullName>
    </submittedName>
</protein>
<dbReference type="KEGG" id="bay:RBAM_38540"/>
<sequence length="65" mass="7764">MKARDGRNHADQPFSFLSEPRVGKDVPSRYDVREEKTDDPFFLKGWYREISFLVPYGMRGLFFIF</sequence>
<reference evidence="2 3" key="1">
    <citation type="journal article" date="2007" name="Nat. Biotechnol.">
        <title>Comparative analysis of the complete genome sequence of the plant growth-promoting bacterium Bacillus amyloliquefaciens FZB42.</title>
        <authorList>
            <person name="Chen X.H."/>
            <person name="Koumoutsi A."/>
            <person name="Scholz R."/>
            <person name="Eisenreich A."/>
            <person name="Schneider K."/>
            <person name="Heinemeyer I."/>
            <person name="Morgenstern B."/>
            <person name="Voss B."/>
            <person name="Hess W.R."/>
            <person name="Reva O."/>
            <person name="Junge H."/>
            <person name="Voigt B."/>
            <person name="Jungblut P.R."/>
            <person name="Vater J."/>
            <person name="Sussmuth R."/>
            <person name="Liesegang H."/>
            <person name="Strittmatter A."/>
            <person name="Gottschalk G."/>
            <person name="Borriss R."/>
        </authorList>
    </citation>
    <scope>NUCLEOTIDE SEQUENCE [LARGE SCALE GENOMIC DNA]</scope>
    <source>
        <strain evidence="3">DSM 23117 / BGSC 10A6 / LMG 26770 / FZB42</strain>
    </source>
</reference>
<keyword evidence="3" id="KW-1185">Reference proteome</keyword>
<feature type="region of interest" description="Disordered" evidence="1">
    <location>
        <begin position="1"/>
        <end position="24"/>
    </location>
</feature>
<evidence type="ECO:0000256" key="1">
    <source>
        <dbReference type="SAM" id="MobiDB-lite"/>
    </source>
</evidence>
<gene>
    <name evidence="2" type="ORF">RBAM_38540</name>
</gene>